<evidence type="ECO:0000313" key="2">
    <source>
        <dbReference type="Proteomes" id="UP000220341"/>
    </source>
</evidence>
<sequence>MEKSNKAILLIHEIYGVNNHMKFMKEKLSKLEADIICPNLLSKDAPYSYEEERMAYQNFVQNIGIDEGSRQITNMLIQLKQEYEEVGVIGFSVGATISWLCSENNLCDFVIGCYGSRIRDYINRRPVCPTLLIFPAEEQTFDVDSLINSLEQKREPLLKIKKFYGFHGFMNPFSKTFNKESADQAFQTISDFLEKNLADNQYYNESDTLQ</sequence>
<dbReference type="PANTHER" id="PTHR46623:SF6">
    <property type="entry name" value="ALPHA_BETA-HYDROLASES SUPERFAMILY PROTEIN"/>
    <property type="match status" value="1"/>
</dbReference>
<dbReference type="PANTHER" id="PTHR46623">
    <property type="entry name" value="CARBOXYMETHYLENEBUTENOLIDASE-RELATED"/>
    <property type="match status" value="1"/>
</dbReference>
<evidence type="ECO:0000313" key="1">
    <source>
        <dbReference type="EMBL" id="PES41974.1"/>
    </source>
</evidence>
<dbReference type="Gene3D" id="3.40.50.1820">
    <property type="entry name" value="alpha/beta hydrolase"/>
    <property type="match status" value="1"/>
</dbReference>
<dbReference type="InterPro" id="IPR051049">
    <property type="entry name" value="Dienelactone_hydrolase-like"/>
</dbReference>
<protein>
    <submittedName>
        <fullName evidence="1">Uncharacterized protein</fullName>
    </submittedName>
</protein>
<reference evidence="1 2" key="1">
    <citation type="submission" date="2017-09" db="EMBL/GenBank/DDBJ databases">
        <title>Large-scale bioinformatics analysis of Bacillus genomes uncovers conserved roles of natural products in bacterial physiology.</title>
        <authorList>
            <consortium name="Agbiome Team Llc"/>
            <person name="Bleich R.M."/>
            <person name="Kirk G.J."/>
            <person name="Santa Maria K.C."/>
            <person name="Allen S.E."/>
            <person name="Farag S."/>
            <person name="Shank E.A."/>
            <person name="Bowers A."/>
        </authorList>
    </citation>
    <scope>NUCLEOTIDE SEQUENCE [LARGE SCALE GENOMIC DNA]</scope>
    <source>
        <strain evidence="1 2">AFS003013</strain>
    </source>
</reference>
<dbReference type="Proteomes" id="UP000220341">
    <property type="component" value="Unassembled WGS sequence"/>
</dbReference>
<accession>A0A1Q8UPF5</accession>
<proteinExistence type="predicted"/>
<dbReference type="SUPFAM" id="SSF53474">
    <property type="entry name" value="alpha/beta-Hydrolases"/>
    <property type="match status" value="1"/>
</dbReference>
<dbReference type="RefSeq" id="WP_029323052.1">
    <property type="nucleotide sequence ID" value="NZ_CM125445.1"/>
</dbReference>
<dbReference type="InterPro" id="IPR002925">
    <property type="entry name" value="Dienelactn_hydro"/>
</dbReference>
<dbReference type="Pfam" id="PF01738">
    <property type="entry name" value="DLH"/>
    <property type="match status" value="1"/>
</dbReference>
<gene>
    <name evidence="1" type="ORF">CN497_04105</name>
</gene>
<comment type="caution">
    <text evidence="1">The sequence shown here is derived from an EMBL/GenBank/DDBJ whole genome shotgun (WGS) entry which is preliminary data.</text>
</comment>
<name>A0A1Q8UPF5_PRIMG</name>
<dbReference type="GO" id="GO:0016787">
    <property type="term" value="F:hydrolase activity"/>
    <property type="evidence" value="ECO:0007669"/>
    <property type="project" value="InterPro"/>
</dbReference>
<dbReference type="InterPro" id="IPR029058">
    <property type="entry name" value="AB_hydrolase_fold"/>
</dbReference>
<dbReference type="EMBL" id="NTYW01000004">
    <property type="protein sequence ID" value="PES41974.1"/>
    <property type="molecule type" value="Genomic_DNA"/>
</dbReference>
<dbReference type="AlphaFoldDB" id="A0A1Q8UPF5"/>
<organism evidence="1 2">
    <name type="scientific">Priestia megaterium</name>
    <name type="common">Bacillus megaterium</name>
    <dbReference type="NCBI Taxonomy" id="1404"/>
    <lineage>
        <taxon>Bacteria</taxon>
        <taxon>Bacillati</taxon>
        <taxon>Bacillota</taxon>
        <taxon>Bacilli</taxon>
        <taxon>Bacillales</taxon>
        <taxon>Bacillaceae</taxon>
        <taxon>Priestia</taxon>
    </lineage>
</organism>